<evidence type="ECO:0008006" key="9">
    <source>
        <dbReference type="Google" id="ProtNLM"/>
    </source>
</evidence>
<evidence type="ECO:0000259" key="6">
    <source>
        <dbReference type="Pfam" id="PF06925"/>
    </source>
</evidence>
<dbReference type="InterPro" id="IPR007235">
    <property type="entry name" value="Glyco_trans_28_C"/>
</dbReference>
<dbReference type="GO" id="GO:0016020">
    <property type="term" value="C:membrane"/>
    <property type="evidence" value="ECO:0007669"/>
    <property type="project" value="UniProtKB-SubCell"/>
</dbReference>
<accession>A0A7I8DES1</accession>
<evidence type="ECO:0000259" key="5">
    <source>
        <dbReference type="Pfam" id="PF04101"/>
    </source>
</evidence>
<evidence type="ECO:0000256" key="1">
    <source>
        <dbReference type="ARBA" id="ARBA00004370"/>
    </source>
</evidence>
<dbReference type="Proteomes" id="UP000593802">
    <property type="component" value="Chromosome"/>
</dbReference>
<dbReference type="SUPFAM" id="SSF53756">
    <property type="entry name" value="UDP-Glycosyltransferase/glycogen phosphorylase"/>
    <property type="match status" value="1"/>
</dbReference>
<evidence type="ECO:0000256" key="3">
    <source>
        <dbReference type="ARBA" id="ARBA00022676"/>
    </source>
</evidence>
<dbReference type="PANTHER" id="PTHR43025">
    <property type="entry name" value="MONOGALACTOSYLDIACYLGLYCEROL SYNTHASE"/>
    <property type="match status" value="1"/>
</dbReference>
<dbReference type="RefSeq" id="WP_200758158.1">
    <property type="nucleotide sequence ID" value="NZ_AP023366.1"/>
</dbReference>
<dbReference type="GO" id="GO:0016758">
    <property type="term" value="F:hexosyltransferase activity"/>
    <property type="evidence" value="ECO:0007669"/>
    <property type="project" value="InterPro"/>
</dbReference>
<dbReference type="PANTHER" id="PTHR43025:SF3">
    <property type="entry name" value="MONOGALACTOSYLDIACYLGLYCEROL SYNTHASE 1, CHLOROPLASTIC"/>
    <property type="match status" value="1"/>
</dbReference>
<comment type="similarity">
    <text evidence="2">Belongs to the glycosyltransferase 28 family.</text>
</comment>
<proteinExistence type="inferred from homology"/>
<keyword evidence="3" id="KW-0328">Glycosyltransferase</keyword>
<dbReference type="KEGG" id="eff:skT53_27670"/>
<dbReference type="GO" id="GO:0009247">
    <property type="term" value="P:glycolipid biosynthetic process"/>
    <property type="evidence" value="ECO:0007669"/>
    <property type="project" value="InterPro"/>
</dbReference>
<evidence type="ECO:0000256" key="2">
    <source>
        <dbReference type="ARBA" id="ARBA00006962"/>
    </source>
</evidence>
<sequence length="393" mass="44252">MTDSLSSKRILLLSSNYGDGHQQAAAALREAIRLGNPDHKPIMLDFMRWFHPYVYPISRYVFLRGVQKFPSVYGYLFQKTRGVHSSAILKTFNLLSIRRMVRMIEAVRPSVIVSTFPLAAAAVSLLKEQGLIDLPTVTVITDHTDHSYWIHPFTDQYIVGSEPVRRALIRSGVEPSNISVTGIPIRPEFSRLQPKKTIREKLGLDPNLPTVLMMGGGVGILGEGLIDLASFNHLPHNIQLIIVCGHNQKLLHRLEEQLPASRHRVILTGYIDYVHELMNASDLLITKAGGLTTSEAVAQQLPMLFYKSLPGQERDNAKFFLKAGVATEAADDRDLLEKLAHILSNPQMLWKMEQNALRFNTKRSAFDAADIILQVARRPQTPYYSNQEWIAQL</sequence>
<reference evidence="7 8" key="1">
    <citation type="submission" date="2020-08" db="EMBL/GenBank/DDBJ databases">
        <title>Complete Genome Sequence of Effusibacillus dendaii Strain skT53, Isolated from Farmland soil.</title>
        <authorList>
            <person name="Konishi T."/>
            <person name="Kawasaki H."/>
        </authorList>
    </citation>
    <scope>NUCLEOTIDE SEQUENCE [LARGE SCALE GENOMIC DNA]</scope>
    <source>
        <strain evidence="8">skT53</strain>
    </source>
</reference>
<feature type="domain" description="Glycosyl transferase family 28 C-terminal" evidence="5">
    <location>
        <begin position="230"/>
        <end position="356"/>
    </location>
</feature>
<dbReference type="Gene3D" id="3.40.50.2000">
    <property type="entry name" value="Glycogen Phosphorylase B"/>
    <property type="match status" value="1"/>
</dbReference>
<gene>
    <name evidence="7" type="ORF">skT53_27670</name>
</gene>
<keyword evidence="8" id="KW-1185">Reference proteome</keyword>
<dbReference type="Pfam" id="PF06925">
    <property type="entry name" value="MGDG_synth"/>
    <property type="match status" value="1"/>
</dbReference>
<dbReference type="Pfam" id="PF04101">
    <property type="entry name" value="Glyco_tran_28_C"/>
    <property type="match status" value="1"/>
</dbReference>
<organism evidence="7 8">
    <name type="scientific">Effusibacillus dendaii</name>
    <dbReference type="NCBI Taxonomy" id="2743772"/>
    <lineage>
        <taxon>Bacteria</taxon>
        <taxon>Bacillati</taxon>
        <taxon>Bacillota</taxon>
        <taxon>Bacilli</taxon>
        <taxon>Bacillales</taxon>
        <taxon>Alicyclobacillaceae</taxon>
        <taxon>Effusibacillus</taxon>
    </lineage>
</organism>
<comment type="subcellular location">
    <subcellularLocation>
        <location evidence="1">Membrane</location>
    </subcellularLocation>
</comment>
<dbReference type="EMBL" id="AP023366">
    <property type="protein sequence ID" value="BCJ87782.1"/>
    <property type="molecule type" value="Genomic_DNA"/>
</dbReference>
<name>A0A7I8DES1_9BACL</name>
<keyword evidence="4" id="KW-0808">Transferase</keyword>
<evidence type="ECO:0000256" key="4">
    <source>
        <dbReference type="ARBA" id="ARBA00022679"/>
    </source>
</evidence>
<protein>
    <recommendedName>
        <fullName evidence="9">1,2-diacylglycerol 3-glucosyltransferase</fullName>
    </recommendedName>
</protein>
<feature type="domain" description="Diacylglycerol glucosyltransferase N-terminal" evidence="6">
    <location>
        <begin position="21"/>
        <end position="185"/>
    </location>
</feature>
<dbReference type="InterPro" id="IPR050519">
    <property type="entry name" value="Glycosyltransf_28_UgtP"/>
</dbReference>
<evidence type="ECO:0000313" key="7">
    <source>
        <dbReference type="EMBL" id="BCJ87782.1"/>
    </source>
</evidence>
<evidence type="ECO:0000313" key="8">
    <source>
        <dbReference type="Proteomes" id="UP000593802"/>
    </source>
</evidence>
<dbReference type="InterPro" id="IPR009695">
    <property type="entry name" value="Diacylglyc_glucosyltr_N"/>
</dbReference>
<dbReference type="AlphaFoldDB" id="A0A7I8DES1"/>